<accession>A0A856MPK8</accession>
<keyword evidence="2" id="KW-1185">Reference proteome</keyword>
<name>A0A856MPK8_9CYAN</name>
<dbReference type="KEGG" id="bsen:DP114_28195"/>
<evidence type="ECO:0000313" key="2">
    <source>
        <dbReference type="Proteomes" id="UP000503129"/>
    </source>
</evidence>
<proteinExistence type="predicted"/>
<protein>
    <submittedName>
        <fullName evidence="1">Uncharacterized protein</fullName>
    </submittedName>
</protein>
<dbReference type="Proteomes" id="UP000503129">
    <property type="component" value="Chromosome"/>
</dbReference>
<dbReference type="RefSeq" id="WP_172195309.1">
    <property type="nucleotide sequence ID" value="NZ_CP030118.1"/>
</dbReference>
<evidence type="ECO:0000313" key="1">
    <source>
        <dbReference type="EMBL" id="QDL11257.1"/>
    </source>
</evidence>
<dbReference type="EMBL" id="CP030118">
    <property type="protein sequence ID" value="QDL11257.1"/>
    <property type="molecule type" value="Genomic_DNA"/>
</dbReference>
<sequence>MFLIPNYLTFGDTSFSVEPDSCSKWIKFSKIFNLYFIWLPDDWKEQATMLQKTNIEITSRSCSIRGGIAEPFKMAYTAATVLVTIASTISWFTREAVASDFIGTMQQTQQTLCTAASVNKVANSLTESVLGVIEGTPPKATTAAPFITWIKEAGGEFLIDWALAKALKKYPDISGVPRPQGPFRLLSKAEYAKARSLANTTNRNIRKDIRRINPSSLDKKVMGTKMEIHEIHPIKFGGSPTDLNNKIIIPEKVHTELTNWWNEVQNLVEKSCI</sequence>
<dbReference type="AlphaFoldDB" id="A0A856MPK8"/>
<gene>
    <name evidence="1" type="ORF">DP114_28195</name>
</gene>
<organism evidence="1 2">
    <name type="scientific">Brasilonema sennae CENA114</name>
    <dbReference type="NCBI Taxonomy" id="415709"/>
    <lineage>
        <taxon>Bacteria</taxon>
        <taxon>Bacillati</taxon>
        <taxon>Cyanobacteriota</taxon>
        <taxon>Cyanophyceae</taxon>
        <taxon>Nostocales</taxon>
        <taxon>Scytonemataceae</taxon>
        <taxon>Brasilonema</taxon>
        <taxon>Bromeliae group (in: Brasilonema)</taxon>
    </lineage>
</organism>
<reference evidence="1 2" key="1">
    <citation type="submission" date="2018-06" db="EMBL/GenBank/DDBJ databases">
        <title>Comparative genomics of Brasilonema spp. strains.</title>
        <authorList>
            <person name="Alvarenga D.O."/>
            <person name="Fiore M.F."/>
            <person name="Varani A.M."/>
        </authorList>
    </citation>
    <scope>NUCLEOTIDE SEQUENCE [LARGE SCALE GENOMIC DNA]</scope>
    <source>
        <strain evidence="1 2">CENA114</strain>
    </source>
</reference>